<feature type="region of interest" description="Disordered" evidence="2">
    <location>
        <begin position="208"/>
        <end position="230"/>
    </location>
</feature>
<feature type="compositionally biased region" description="Basic and acidic residues" evidence="2">
    <location>
        <begin position="341"/>
        <end position="355"/>
    </location>
</feature>
<reference evidence="4 5" key="1">
    <citation type="submission" date="2020-08" db="EMBL/GenBank/DDBJ databases">
        <title>Genomic Encyclopedia of Type Strains, Phase IV (KMG-IV): sequencing the most valuable type-strain genomes for metagenomic binning, comparative biology and taxonomic classification.</title>
        <authorList>
            <person name="Goeker M."/>
        </authorList>
    </citation>
    <scope>NUCLEOTIDE SEQUENCE [LARGE SCALE GENOMIC DNA]</scope>
    <source>
        <strain evidence="4 5">DSM 102235</strain>
    </source>
</reference>
<evidence type="ECO:0000313" key="4">
    <source>
        <dbReference type="EMBL" id="MBB3985765.1"/>
    </source>
</evidence>
<dbReference type="PANTHER" id="PTHR41259">
    <property type="entry name" value="DOUBLE-STRAND BREAK REPAIR RAD50 ATPASE, PUTATIVE-RELATED"/>
    <property type="match status" value="1"/>
</dbReference>
<dbReference type="EMBL" id="JACIEJ010000004">
    <property type="protein sequence ID" value="MBB3985765.1"/>
    <property type="molecule type" value="Genomic_DNA"/>
</dbReference>
<keyword evidence="1" id="KW-0175">Coiled coil</keyword>
<evidence type="ECO:0000313" key="5">
    <source>
        <dbReference type="Proteomes" id="UP000541426"/>
    </source>
</evidence>
<dbReference type="InterPro" id="IPR038734">
    <property type="entry name" value="YhaN_AAA"/>
</dbReference>
<dbReference type="Gene3D" id="3.40.50.300">
    <property type="entry name" value="P-loop containing nucleotide triphosphate hydrolases"/>
    <property type="match status" value="2"/>
</dbReference>
<feature type="region of interest" description="Disordered" evidence="2">
    <location>
        <begin position="698"/>
        <end position="731"/>
    </location>
</feature>
<dbReference type="Pfam" id="PF13514">
    <property type="entry name" value="AAA_27"/>
    <property type="match status" value="1"/>
</dbReference>
<feature type="region of interest" description="Disordered" evidence="2">
    <location>
        <begin position="336"/>
        <end position="365"/>
    </location>
</feature>
<dbReference type="RefSeq" id="WP_183965601.1">
    <property type="nucleotide sequence ID" value="NZ_BAABBZ010000018.1"/>
</dbReference>
<accession>A0A7W6DM92</accession>
<dbReference type="InterPro" id="IPR027417">
    <property type="entry name" value="P-loop_NTPase"/>
</dbReference>
<evidence type="ECO:0000256" key="1">
    <source>
        <dbReference type="SAM" id="Coils"/>
    </source>
</evidence>
<feature type="domain" description="YhaN AAA" evidence="3">
    <location>
        <begin position="1"/>
        <end position="203"/>
    </location>
</feature>
<feature type="coiled-coil region" evidence="1">
    <location>
        <begin position="908"/>
        <end position="940"/>
    </location>
</feature>
<comment type="caution">
    <text evidence="4">The sequence shown here is derived from an EMBL/GenBank/DDBJ whole genome shotgun (WGS) entry which is preliminary data.</text>
</comment>
<protein>
    <submittedName>
        <fullName evidence="4">Uncharacterized protein YhaN</fullName>
    </submittedName>
</protein>
<sequence>MRLRHLSLDLFGHFTDQTYDFGAGGDGDFHLIYGPNEAGKTTTMEAALRLLYGFPAKNDGYDFKHGRQNMRLSGVLDIDGAEKSFVRVPGRNSLLDARGNVLAEQAISGHLGGLSLTDYRALLCLDDETIETGGEDIANAKGDIGRLLFSAAAGIADLSAVLTEARNEADQIYRKRASSTRMALLKKDLAEIDRQIRDNDTSATMLKKLRQTQQQAQTREDTARSERDDLHKRRAEVATLRRALPRMAERDALAAELDGTEGWPDTLDLDPNRLVQLTTDEAKAQADLIRLTDAIAQARQARDALTITPEAETLVADLKALDELHSRYVSARPDLPKRRRTRDEAQERMQRHARDLGLSGDTDPTALVCSPPQIASLEAARDEMREAAQTVQTEADELATLDDRLATALQAQRDLSAQTPVGTTLADLLLRHDADRIARAYATAMTRLRSTREARDTALVALTRGATAFDALPVAPFDPATADAIADRHATLTDQIARTTQEITDSQETAERHSVQAAQIGKRGTVSDTDATEARAARDALWQTHLETLDTATAQAFEQAMTRFDHLSETRLAHAQDVARLREIALAQAEAKTRATQAERRLDTLRAECETVEAQTANACIQAGLPHLSPSALRDWITAHTAAAEAQRQLDAAQAEQAPILARAQSLLDALRPHLPQQDPDFDAALDTARAMARDAQQDAQRRATTDATVTELTRDRDTRQARHQSAQNTKALADSAWQTLVQDLFKGHLSPDALLPSLDPLRRLREDDAQRAQAVHQIRAMEQDQAQFADEIERLAARFGVAPGDPLDRYAALQAHAREALDNAAQRDRLTDQLTRHTADKQAAQDTLDTIGHETRSLAAAFPDSAPRDTLDALRTSDATAREIIRKRQRLMELDRGLTSDLGAADLDTVRDRLADTSATALEAEEQTLTADLDRAETALTQAIGDRAAAARDLQSITGDAEIAGLVERRTTLELQLEEAALDYLQRDFGLRLAEEAIRRYRDSHRSGMMEATERAFAELTNGAYTRLVPQVNGPSEVLQVLDANGTAKQVADLSKGTRFQLYLALRAAAYEQLVSQGVVLPFFCDDIFETFDEDRTRAACRLMERIGRSGQAIYLTHHRHVVDIAQEVCTTAPKVHRI</sequence>
<dbReference type="PANTHER" id="PTHR41259:SF1">
    <property type="entry name" value="DOUBLE-STRAND BREAK REPAIR RAD50 ATPASE, PUTATIVE-RELATED"/>
    <property type="match status" value="1"/>
</dbReference>
<evidence type="ECO:0000259" key="3">
    <source>
        <dbReference type="Pfam" id="PF13514"/>
    </source>
</evidence>
<organism evidence="4 5">
    <name type="scientific">Sagittula marina</name>
    <dbReference type="NCBI Taxonomy" id="943940"/>
    <lineage>
        <taxon>Bacteria</taxon>
        <taxon>Pseudomonadati</taxon>
        <taxon>Pseudomonadota</taxon>
        <taxon>Alphaproteobacteria</taxon>
        <taxon>Rhodobacterales</taxon>
        <taxon>Roseobacteraceae</taxon>
        <taxon>Sagittula</taxon>
    </lineage>
</organism>
<proteinExistence type="predicted"/>
<gene>
    <name evidence="4" type="ORF">GGQ68_002098</name>
</gene>
<evidence type="ECO:0000256" key="2">
    <source>
        <dbReference type="SAM" id="MobiDB-lite"/>
    </source>
</evidence>
<feature type="coiled-coil region" evidence="1">
    <location>
        <begin position="588"/>
        <end position="615"/>
    </location>
</feature>
<feature type="region of interest" description="Disordered" evidence="2">
    <location>
        <begin position="503"/>
        <end position="531"/>
    </location>
</feature>
<feature type="compositionally biased region" description="Basic and acidic residues" evidence="2">
    <location>
        <begin position="218"/>
        <end position="230"/>
    </location>
</feature>
<name>A0A7W6DM92_9RHOB</name>
<keyword evidence="5" id="KW-1185">Reference proteome</keyword>
<dbReference type="Proteomes" id="UP000541426">
    <property type="component" value="Unassembled WGS sequence"/>
</dbReference>
<dbReference type="SUPFAM" id="SSF52540">
    <property type="entry name" value="P-loop containing nucleoside triphosphate hydrolases"/>
    <property type="match status" value="1"/>
</dbReference>
<dbReference type="AlphaFoldDB" id="A0A7W6DM92"/>